<evidence type="ECO:0000256" key="1">
    <source>
        <dbReference type="SAM" id="Phobius"/>
    </source>
</evidence>
<accession>A0A6G4QTH7</accession>
<sequence>MGRTADVLARIAIAMFGGYAAMAACTMLLARVLPGEALDRTLWSTILSFGIYAALVVWTFAARSALRAGLVTLAVGVVAGLGAAWAA</sequence>
<feature type="transmembrane region" description="Helical" evidence="1">
    <location>
        <begin position="68"/>
        <end position="86"/>
    </location>
</feature>
<feature type="transmembrane region" description="Helical" evidence="1">
    <location>
        <begin position="42"/>
        <end position="61"/>
    </location>
</feature>
<feature type="transmembrane region" description="Helical" evidence="1">
    <location>
        <begin position="7"/>
        <end position="30"/>
    </location>
</feature>
<evidence type="ECO:0000313" key="2">
    <source>
        <dbReference type="EMBL" id="NGM48956.1"/>
    </source>
</evidence>
<reference evidence="2" key="1">
    <citation type="submission" date="2020-02" db="EMBL/GenBank/DDBJ databases">
        <authorList>
            <person name="Gao J."/>
            <person name="Sun J."/>
        </authorList>
    </citation>
    <scope>NUCLEOTIDE SEQUENCE</scope>
    <source>
        <strain evidence="2">602-2</strain>
    </source>
</reference>
<keyword evidence="1" id="KW-0812">Transmembrane</keyword>
<name>A0A6G4QTH7_9CAUL</name>
<dbReference type="PROSITE" id="PS51257">
    <property type="entry name" value="PROKAR_LIPOPROTEIN"/>
    <property type="match status" value="1"/>
</dbReference>
<proteinExistence type="predicted"/>
<keyword evidence="1" id="KW-0472">Membrane</keyword>
<keyword evidence="1" id="KW-1133">Transmembrane helix</keyword>
<organism evidence="2">
    <name type="scientific">Caulobacter sp. 602-2</name>
    <dbReference type="NCBI Taxonomy" id="2710887"/>
    <lineage>
        <taxon>Bacteria</taxon>
        <taxon>Pseudomonadati</taxon>
        <taxon>Pseudomonadota</taxon>
        <taxon>Alphaproteobacteria</taxon>
        <taxon>Caulobacterales</taxon>
        <taxon>Caulobacteraceae</taxon>
        <taxon>Caulobacter</taxon>
    </lineage>
</organism>
<protein>
    <recommendedName>
        <fullName evidence="3">Iron transporter</fullName>
    </recommendedName>
</protein>
<dbReference type="EMBL" id="JAAKGT010000002">
    <property type="protein sequence ID" value="NGM48956.1"/>
    <property type="molecule type" value="Genomic_DNA"/>
</dbReference>
<gene>
    <name evidence="2" type="ORF">G5B46_04990</name>
</gene>
<comment type="caution">
    <text evidence="2">The sequence shown here is derived from an EMBL/GenBank/DDBJ whole genome shotgun (WGS) entry which is preliminary data.</text>
</comment>
<dbReference type="AlphaFoldDB" id="A0A6G4QTH7"/>
<evidence type="ECO:0008006" key="3">
    <source>
        <dbReference type="Google" id="ProtNLM"/>
    </source>
</evidence>